<evidence type="ECO:0000313" key="13">
    <source>
        <dbReference type="EMBL" id="MCP1373068.1"/>
    </source>
</evidence>
<keyword evidence="4 8" id="KW-0812">Transmembrane</keyword>
<evidence type="ECO:0000256" key="7">
    <source>
        <dbReference type="ARBA" id="ARBA00023237"/>
    </source>
</evidence>
<evidence type="ECO:0000256" key="4">
    <source>
        <dbReference type="ARBA" id="ARBA00022692"/>
    </source>
</evidence>
<keyword evidence="13" id="KW-0675">Receptor</keyword>
<keyword evidence="7 8" id="KW-0998">Cell outer membrane</keyword>
<dbReference type="InterPro" id="IPR039426">
    <property type="entry name" value="TonB-dep_rcpt-like"/>
</dbReference>
<name>A0ABT1FAL0_9GAMM</name>
<keyword evidence="2 8" id="KW-0813">Transport</keyword>
<reference evidence="13 14" key="1">
    <citation type="submission" date="2022-06" db="EMBL/GenBank/DDBJ databases">
        <title>Dyella sp. Sa strain:Sa Genome sequencing.</title>
        <authorList>
            <person name="Park S."/>
        </authorList>
    </citation>
    <scope>NUCLEOTIDE SEQUENCE [LARGE SCALE GENOMIC DNA]</scope>
    <source>
        <strain evidence="13 14">Sa</strain>
    </source>
</reference>
<sequence>MSSRRITWTCVAARRAWNAAGRLGLAALCLAASPRALADRPVKQFHEVKVIAIAPLPGFEVPPLQIPLNVQSAQADDMAQLHGQAVTGLLEANFQGVSLTQSQGNPWQANLIFHGYTLSPLLGSPSGISVYFDGVRQNEPFAETMNWESIPDFAVRDVELVPGSNPLYGLNTLAGALLVTSKSGFTDPGGTVDVSGGSWGRLQSDASFGAHGRAGAIFVGAANDYERGWREYSPSRVQQAFVRGDWRPDENTSLMLSYTGTAGRLSGTQSLPVEWIDTPKAGFTWPDHFRNRLNAFTAQGTHELGADWAVQANGYLRLSRSSSFNSNTNDFAAYDPAADGPLGYAVDGAYDPASVGQFWYAGVSPAYDPANPQATINNVPASNVLGQVHTRGYGFSLQAVDGAAFAGHDNQLTVGVSLDAGASDFTQFAQPAYFPLDPARRGEAIGLAPFALDPLTNAGATNRSIGVYAMDVFALTPAVHVSAGGRYNLSRLAVTDRSGAEPDINGRQRFHRFNPSLGVTWNPSPAFGLYANYDEGMRTPTPIEFECADPAAPCALPNDLTGDPPLRPVVVRTLSGGLRGSTADGRLRWNVSPYLSRASDDILTVFTGGSSQGYFANVPGTRRRGIDLGLGGERGRLEWQANLSLVRATYDASFETVSGANSSADAGGVIRVRRGDRLPGVPERLLNLSGEYRLTSRWSFGANLRAYSGQFVVGDENNADRHGALPGYGVVALDLHYRPSRALAFFASVDNLFDRRYVNGGLLSTNVFDTPNRLIDTTGPGTPTLFVAPGAPRSFLLGVSYAFGGAAADDD</sequence>
<feature type="chain" id="PRO_5046860750" evidence="10">
    <location>
        <begin position="39"/>
        <end position="811"/>
    </location>
</feature>
<dbReference type="SUPFAM" id="SSF56935">
    <property type="entry name" value="Porins"/>
    <property type="match status" value="1"/>
</dbReference>
<comment type="caution">
    <text evidence="13">The sequence shown here is derived from an EMBL/GenBank/DDBJ whole genome shotgun (WGS) entry which is preliminary data.</text>
</comment>
<keyword evidence="14" id="KW-1185">Reference proteome</keyword>
<gene>
    <name evidence="13" type="ORF">NC595_03235</name>
</gene>
<dbReference type="InterPro" id="IPR036942">
    <property type="entry name" value="Beta-barrel_TonB_sf"/>
</dbReference>
<dbReference type="PANTHER" id="PTHR30069:SF39">
    <property type="entry name" value="BLL6183 PROTEIN"/>
    <property type="match status" value="1"/>
</dbReference>
<dbReference type="PROSITE" id="PS52016">
    <property type="entry name" value="TONB_DEPENDENT_REC_3"/>
    <property type="match status" value="1"/>
</dbReference>
<dbReference type="Gene3D" id="2.170.130.10">
    <property type="entry name" value="TonB-dependent receptor, plug domain"/>
    <property type="match status" value="1"/>
</dbReference>
<evidence type="ECO:0000256" key="2">
    <source>
        <dbReference type="ARBA" id="ARBA00022448"/>
    </source>
</evidence>
<keyword evidence="3 8" id="KW-1134">Transmembrane beta strand</keyword>
<evidence type="ECO:0000259" key="12">
    <source>
        <dbReference type="Pfam" id="PF07715"/>
    </source>
</evidence>
<keyword evidence="5 9" id="KW-0798">TonB box</keyword>
<evidence type="ECO:0000259" key="11">
    <source>
        <dbReference type="Pfam" id="PF00593"/>
    </source>
</evidence>
<keyword evidence="6 8" id="KW-0472">Membrane</keyword>
<keyword evidence="10" id="KW-0732">Signal</keyword>
<dbReference type="PANTHER" id="PTHR30069">
    <property type="entry name" value="TONB-DEPENDENT OUTER MEMBRANE RECEPTOR"/>
    <property type="match status" value="1"/>
</dbReference>
<evidence type="ECO:0000256" key="5">
    <source>
        <dbReference type="ARBA" id="ARBA00023077"/>
    </source>
</evidence>
<evidence type="ECO:0000256" key="6">
    <source>
        <dbReference type="ARBA" id="ARBA00023136"/>
    </source>
</evidence>
<comment type="similarity">
    <text evidence="8 9">Belongs to the TonB-dependent receptor family.</text>
</comment>
<organism evidence="13 14">
    <name type="scientific">Dyella lutea</name>
    <dbReference type="NCBI Taxonomy" id="2950441"/>
    <lineage>
        <taxon>Bacteria</taxon>
        <taxon>Pseudomonadati</taxon>
        <taxon>Pseudomonadota</taxon>
        <taxon>Gammaproteobacteria</taxon>
        <taxon>Lysobacterales</taxon>
        <taxon>Rhodanobacteraceae</taxon>
        <taxon>Dyella</taxon>
    </lineage>
</organism>
<dbReference type="InterPro" id="IPR012910">
    <property type="entry name" value="Plug_dom"/>
</dbReference>
<evidence type="ECO:0000256" key="9">
    <source>
        <dbReference type="RuleBase" id="RU003357"/>
    </source>
</evidence>
<feature type="signal peptide" evidence="10">
    <location>
        <begin position="1"/>
        <end position="38"/>
    </location>
</feature>
<dbReference type="EMBL" id="JAMZEK010000001">
    <property type="protein sequence ID" value="MCP1373068.1"/>
    <property type="molecule type" value="Genomic_DNA"/>
</dbReference>
<dbReference type="Pfam" id="PF07715">
    <property type="entry name" value="Plug"/>
    <property type="match status" value="1"/>
</dbReference>
<evidence type="ECO:0000256" key="1">
    <source>
        <dbReference type="ARBA" id="ARBA00004571"/>
    </source>
</evidence>
<feature type="domain" description="TonB-dependent receptor plug" evidence="12">
    <location>
        <begin position="65"/>
        <end position="176"/>
    </location>
</feature>
<dbReference type="InterPro" id="IPR037066">
    <property type="entry name" value="Plug_dom_sf"/>
</dbReference>
<dbReference type="Proteomes" id="UP001204615">
    <property type="component" value="Unassembled WGS sequence"/>
</dbReference>
<dbReference type="Pfam" id="PF00593">
    <property type="entry name" value="TonB_dep_Rec_b-barrel"/>
    <property type="match status" value="1"/>
</dbReference>
<accession>A0ABT1FAL0</accession>
<protein>
    <submittedName>
        <fullName evidence="13">TonB-dependent receptor</fullName>
    </submittedName>
</protein>
<dbReference type="InterPro" id="IPR000531">
    <property type="entry name" value="Beta-barrel_TonB"/>
</dbReference>
<evidence type="ECO:0000256" key="10">
    <source>
        <dbReference type="SAM" id="SignalP"/>
    </source>
</evidence>
<evidence type="ECO:0000256" key="8">
    <source>
        <dbReference type="PROSITE-ProRule" id="PRU01360"/>
    </source>
</evidence>
<comment type="subcellular location">
    <subcellularLocation>
        <location evidence="1 8">Cell outer membrane</location>
        <topology evidence="1 8">Multi-pass membrane protein</topology>
    </subcellularLocation>
</comment>
<evidence type="ECO:0000313" key="14">
    <source>
        <dbReference type="Proteomes" id="UP001204615"/>
    </source>
</evidence>
<evidence type="ECO:0000256" key="3">
    <source>
        <dbReference type="ARBA" id="ARBA00022452"/>
    </source>
</evidence>
<proteinExistence type="inferred from homology"/>
<dbReference type="Gene3D" id="2.40.170.20">
    <property type="entry name" value="TonB-dependent receptor, beta-barrel domain"/>
    <property type="match status" value="1"/>
</dbReference>
<dbReference type="RefSeq" id="WP_253564830.1">
    <property type="nucleotide sequence ID" value="NZ_JAMZEK010000001.1"/>
</dbReference>
<feature type="domain" description="TonB-dependent receptor-like beta-barrel" evidence="11">
    <location>
        <begin position="246"/>
        <end position="752"/>
    </location>
</feature>